<feature type="compositionally biased region" description="Polar residues" evidence="1">
    <location>
        <begin position="60"/>
        <end position="74"/>
    </location>
</feature>
<feature type="chain" id="PRO_5004637802" description="Lipoprotein" evidence="2">
    <location>
        <begin position="21"/>
        <end position="81"/>
    </location>
</feature>
<evidence type="ECO:0000313" key="4">
    <source>
        <dbReference type="Proteomes" id="UP000016568"/>
    </source>
</evidence>
<gene>
    <name evidence="3" type="ORF">NT2_12_01640</name>
</gene>
<name>U2YPQ9_9SPHN</name>
<evidence type="ECO:0000313" key="3">
    <source>
        <dbReference type="EMBL" id="GAD50905.1"/>
    </source>
</evidence>
<protein>
    <recommendedName>
        <fullName evidence="5">Lipoprotein</fullName>
    </recommendedName>
</protein>
<evidence type="ECO:0008006" key="5">
    <source>
        <dbReference type="Google" id="ProtNLM"/>
    </source>
</evidence>
<keyword evidence="4" id="KW-1185">Reference proteome</keyword>
<feature type="signal peptide" evidence="2">
    <location>
        <begin position="1"/>
        <end position="20"/>
    </location>
</feature>
<dbReference type="EMBL" id="BASZ01000012">
    <property type="protein sequence ID" value="GAD50905.1"/>
    <property type="molecule type" value="Genomic_DNA"/>
</dbReference>
<comment type="caution">
    <text evidence="3">The sequence shown here is derived from an EMBL/GenBank/DDBJ whole genome shotgun (WGS) entry which is preliminary data.</text>
</comment>
<dbReference type="AlphaFoldDB" id="U2YPQ9"/>
<dbReference type="PROSITE" id="PS51257">
    <property type="entry name" value="PROKAR_LIPOPROTEIN"/>
    <property type="match status" value="1"/>
</dbReference>
<sequence length="81" mass="8647">MRLPKLSCAMLMLLALSACATPATPPIADSACLSFKRISYAIPPVQPDGSRNVAKDDGNQLDTPETVSEAQQHNARYDAVC</sequence>
<proteinExistence type="predicted"/>
<keyword evidence="2" id="KW-0732">Signal</keyword>
<evidence type="ECO:0000256" key="2">
    <source>
        <dbReference type="SAM" id="SignalP"/>
    </source>
</evidence>
<organism evidence="3 4">
    <name type="scientific">Caenibius tardaugens NBRC 16725</name>
    <dbReference type="NCBI Taxonomy" id="1219035"/>
    <lineage>
        <taxon>Bacteria</taxon>
        <taxon>Pseudomonadati</taxon>
        <taxon>Pseudomonadota</taxon>
        <taxon>Alphaproteobacteria</taxon>
        <taxon>Sphingomonadales</taxon>
        <taxon>Erythrobacteraceae</taxon>
        <taxon>Caenibius</taxon>
    </lineage>
</organism>
<accession>U2YPQ9</accession>
<evidence type="ECO:0000256" key="1">
    <source>
        <dbReference type="SAM" id="MobiDB-lite"/>
    </source>
</evidence>
<reference evidence="3 4" key="1">
    <citation type="submission" date="2013-09" db="EMBL/GenBank/DDBJ databases">
        <title>Whole genome shotgun sequence of Novosphingobium tardaugens NBRC 16725.</title>
        <authorList>
            <person name="Isaki S."/>
            <person name="Hosoyama A."/>
            <person name="Tsuchikane K."/>
            <person name="Katsumata H."/>
            <person name="Ando Y."/>
            <person name="Yamazaki S."/>
            <person name="Fujita N."/>
        </authorList>
    </citation>
    <scope>NUCLEOTIDE SEQUENCE [LARGE SCALE GENOMIC DNA]</scope>
    <source>
        <strain evidence="3 4">NBRC 16725</strain>
    </source>
</reference>
<dbReference type="Proteomes" id="UP000016568">
    <property type="component" value="Unassembled WGS sequence"/>
</dbReference>
<feature type="region of interest" description="Disordered" evidence="1">
    <location>
        <begin position="46"/>
        <end position="81"/>
    </location>
</feature>